<dbReference type="OrthoDB" id="3453891at2"/>
<dbReference type="RefSeq" id="WP_153461260.1">
    <property type="nucleotide sequence ID" value="NZ_WBOF01000001.1"/>
</dbReference>
<feature type="region of interest" description="Disordered" evidence="1">
    <location>
        <begin position="1"/>
        <end position="33"/>
    </location>
</feature>
<reference evidence="2 3" key="1">
    <citation type="submission" date="2019-09" db="EMBL/GenBank/DDBJ databases">
        <title>Genome Sequences of Streptomyces kaniharaensis ATCC 21070.</title>
        <authorList>
            <person name="Zhu W."/>
            <person name="De Crecy-Lagard V."/>
            <person name="Richards N.G."/>
        </authorList>
    </citation>
    <scope>NUCLEOTIDE SEQUENCE [LARGE SCALE GENOMIC DNA]</scope>
    <source>
        <strain evidence="2 3">SF-557</strain>
    </source>
</reference>
<gene>
    <name evidence="2" type="ORF">F7Q99_12295</name>
</gene>
<proteinExistence type="predicted"/>
<name>A0A6N7KQM3_9ACTN</name>
<evidence type="ECO:0000313" key="2">
    <source>
        <dbReference type="EMBL" id="MQS13045.1"/>
    </source>
</evidence>
<protein>
    <submittedName>
        <fullName evidence="2">PQQ-binding-like beta-propeller repeat protein</fullName>
    </submittedName>
</protein>
<evidence type="ECO:0000256" key="1">
    <source>
        <dbReference type="SAM" id="MobiDB-lite"/>
    </source>
</evidence>
<dbReference type="AlphaFoldDB" id="A0A6N7KQM3"/>
<dbReference type="Proteomes" id="UP000450000">
    <property type="component" value="Unassembled WGS sequence"/>
</dbReference>
<evidence type="ECO:0000313" key="3">
    <source>
        <dbReference type="Proteomes" id="UP000450000"/>
    </source>
</evidence>
<sequence>MVHQAPGRPLRSPTGGQGHRVRQRRRPLRHRLRRSPRWTCQLPSLPRWDSAPVLANGILFVPSQLGTDGVHAVDATTGRLKWTFRDPD</sequence>
<dbReference type="InterPro" id="IPR011047">
    <property type="entry name" value="Quinoprotein_ADH-like_sf"/>
</dbReference>
<keyword evidence="3" id="KW-1185">Reference proteome</keyword>
<feature type="compositionally biased region" description="Basic residues" evidence="1">
    <location>
        <begin position="19"/>
        <end position="33"/>
    </location>
</feature>
<dbReference type="SUPFAM" id="SSF50998">
    <property type="entry name" value="Quinoprotein alcohol dehydrogenase-like"/>
    <property type="match status" value="1"/>
</dbReference>
<accession>A0A6N7KQM3</accession>
<comment type="caution">
    <text evidence="2">The sequence shown here is derived from an EMBL/GenBank/DDBJ whole genome shotgun (WGS) entry which is preliminary data.</text>
</comment>
<dbReference type="EMBL" id="WBOF01000001">
    <property type="protein sequence ID" value="MQS13045.1"/>
    <property type="molecule type" value="Genomic_DNA"/>
</dbReference>
<dbReference type="InterPro" id="IPR018391">
    <property type="entry name" value="PQQ_b-propeller_rpt"/>
</dbReference>
<organism evidence="2 3">
    <name type="scientific">Streptomyces kaniharaensis</name>
    <dbReference type="NCBI Taxonomy" id="212423"/>
    <lineage>
        <taxon>Bacteria</taxon>
        <taxon>Bacillati</taxon>
        <taxon>Actinomycetota</taxon>
        <taxon>Actinomycetes</taxon>
        <taxon>Kitasatosporales</taxon>
        <taxon>Streptomycetaceae</taxon>
        <taxon>Streptomyces</taxon>
    </lineage>
</organism>
<dbReference type="Gene3D" id="2.140.10.10">
    <property type="entry name" value="Quinoprotein alcohol dehydrogenase-like superfamily"/>
    <property type="match status" value="1"/>
</dbReference>
<dbReference type="SMART" id="SM00564">
    <property type="entry name" value="PQQ"/>
    <property type="match status" value="1"/>
</dbReference>